<protein>
    <submittedName>
        <fullName evidence="1">Uncharacterized protein</fullName>
    </submittedName>
</protein>
<keyword evidence="2" id="KW-1185">Reference proteome</keyword>
<dbReference type="Proteomes" id="UP000030663">
    <property type="component" value="Unassembled WGS sequence"/>
</dbReference>
<dbReference type="HOGENOM" id="CLU_3125145_0_0_1"/>
<evidence type="ECO:0000313" key="1">
    <source>
        <dbReference type="EMBL" id="EXK77660.1"/>
    </source>
</evidence>
<sequence>MERRRLHVSSQAVCPTIIHPAFLAVYTFTKPSSTFVQCGMAIPTDLHIAS</sequence>
<name>X0B6B9_FUSOX</name>
<organism evidence="1 2">
    <name type="scientific">Fusarium oxysporum f. sp. raphani 54005</name>
    <dbReference type="NCBI Taxonomy" id="1089458"/>
    <lineage>
        <taxon>Eukaryota</taxon>
        <taxon>Fungi</taxon>
        <taxon>Dikarya</taxon>
        <taxon>Ascomycota</taxon>
        <taxon>Pezizomycotina</taxon>
        <taxon>Sordariomycetes</taxon>
        <taxon>Hypocreomycetidae</taxon>
        <taxon>Hypocreales</taxon>
        <taxon>Nectriaceae</taxon>
        <taxon>Fusarium</taxon>
        <taxon>Fusarium oxysporum species complex</taxon>
    </lineage>
</organism>
<accession>X0B6B9</accession>
<proteinExistence type="predicted"/>
<dbReference type="EMBL" id="JH658587">
    <property type="protein sequence ID" value="EXK77660.1"/>
    <property type="molecule type" value="Genomic_DNA"/>
</dbReference>
<gene>
    <name evidence="1" type="ORF">FOQG_17642</name>
</gene>
<reference evidence="1 2" key="1">
    <citation type="submission" date="2011-11" db="EMBL/GenBank/DDBJ databases">
        <title>The Genome Sequence of Fusarium oxysporum PHW815.</title>
        <authorList>
            <consortium name="The Broad Institute Genome Sequencing Platform"/>
            <person name="Ma L.-J."/>
            <person name="Gale L.R."/>
            <person name="Schwartz D.C."/>
            <person name="Zhou S."/>
            <person name="Corby-Kistler H."/>
            <person name="Young S.K."/>
            <person name="Zeng Q."/>
            <person name="Gargeya S."/>
            <person name="Fitzgerald M."/>
            <person name="Haas B."/>
            <person name="Abouelleil A."/>
            <person name="Alvarado L."/>
            <person name="Arachchi H.M."/>
            <person name="Berlin A."/>
            <person name="Brown A."/>
            <person name="Chapman S.B."/>
            <person name="Chen Z."/>
            <person name="Dunbar C."/>
            <person name="Freedman E."/>
            <person name="Gearin G."/>
            <person name="Goldberg J."/>
            <person name="Griggs A."/>
            <person name="Gujja S."/>
            <person name="Heiman D."/>
            <person name="Howarth C."/>
            <person name="Larson L."/>
            <person name="Lui A."/>
            <person name="MacDonald P.J.P."/>
            <person name="Montmayeur A."/>
            <person name="Murphy C."/>
            <person name="Neiman D."/>
            <person name="Pearson M."/>
            <person name="Priest M."/>
            <person name="Roberts A."/>
            <person name="Saif S."/>
            <person name="Shea T."/>
            <person name="Shenoy N."/>
            <person name="Sisk P."/>
            <person name="Stolte C."/>
            <person name="Sykes S."/>
            <person name="Wortman J."/>
            <person name="Nusbaum C."/>
            <person name="Birren B."/>
        </authorList>
    </citation>
    <scope>NUCLEOTIDE SEQUENCE [LARGE SCALE GENOMIC DNA]</scope>
    <source>
        <strain evidence="1 2">54005</strain>
    </source>
</reference>
<dbReference type="AlphaFoldDB" id="X0B6B9"/>
<evidence type="ECO:0000313" key="2">
    <source>
        <dbReference type="Proteomes" id="UP000030663"/>
    </source>
</evidence>